<keyword evidence="3" id="KW-0812">Transmembrane</keyword>
<feature type="transmembrane region" description="Helical" evidence="3">
    <location>
        <begin position="573"/>
        <end position="594"/>
    </location>
</feature>
<evidence type="ECO:0000256" key="3">
    <source>
        <dbReference type="SAM" id="Phobius"/>
    </source>
</evidence>
<sequence>MVKHGHWRYTRRSGRWMSSLEIQAVSAPMLLQTRSVCLNEATIRYHTAGNLTWTVSTRDPSTQKRPILAFLNVFGAFRLRFGVFDALKIRKMTGDAQYIADTGLDPMELKRESEKFKECCDEICAKHEKIAEDTDAFVKKIELIEAQLKIMTGKNAQEKAAFEERLEAFRRADQEKGLQIEMLKGLKKALEEELERKEIDVEKLQKAKEGHAMELQRASAMMAHKAAHEKKRHEDQLTAFMQADQEKHVRIEKLQGMMTALQEQLEQKEIDVQKLQKLEKEHAKELSHASELALEAVQDKKRHEDQMAAFLQADQEQTLRPFRSRSCREALQEQLEQKEIDVQKLQKLEEEHAKQLSHASKFALKAAQDKKRHEDQMAAFLKAGQEQTLQIEKLQGMMKALQEQLEHKEIDIEKLEKLKEDHAKELAHKAAQEKKRHEDQMNASKQADQEKTLQIEKLQGMMKALQEQLEKREIDIEKLEKLKEDHAKELAQRARAKAAQEKKRHEDQMNASKQADQEKNVQIENLQEAKKALQEQLKQKEADVAKLQKAKEEHAKELNQALELAHETAQKQAFWLLGVIVALLFVVPVLFGFIHFN</sequence>
<reference evidence="4 5" key="2">
    <citation type="journal article" date="2019" name="G3 (Bethesda)">
        <title>Hybrid Assembly of the Genome of the Entomopathogenic Nematode Steinernema carpocapsae Identifies the X-Chromosome.</title>
        <authorList>
            <person name="Serra L."/>
            <person name="Macchietto M."/>
            <person name="Macias-Munoz A."/>
            <person name="McGill C.J."/>
            <person name="Rodriguez I.M."/>
            <person name="Rodriguez B."/>
            <person name="Murad R."/>
            <person name="Mortazavi A."/>
        </authorList>
    </citation>
    <scope>NUCLEOTIDE SEQUENCE [LARGE SCALE GENOMIC DNA]</scope>
    <source>
        <strain evidence="4 5">ALL</strain>
    </source>
</reference>
<keyword evidence="3" id="KW-0472">Membrane</keyword>
<dbReference type="EMBL" id="AZBU02000003">
    <property type="protein sequence ID" value="TKR89405.1"/>
    <property type="molecule type" value="Genomic_DNA"/>
</dbReference>
<dbReference type="Proteomes" id="UP000298663">
    <property type="component" value="Unassembled WGS sequence"/>
</dbReference>
<keyword evidence="5" id="KW-1185">Reference proteome</keyword>
<feature type="coiled-coil region" evidence="1">
    <location>
        <begin position="180"/>
        <end position="214"/>
    </location>
</feature>
<accession>A0A4V6A543</accession>
<feature type="region of interest" description="Disordered" evidence="2">
    <location>
        <begin position="496"/>
        <end position="518"/>
    </location>
</feature>
<keyword evidence="1" id="KW-0175">Coiled coil</keyword>
<proteinExistence type="predicted"/>
<keyword evidence="3" id="KW-1133">Transmembrane helix</keyword>
<dbReference type="AlphaFoldDB" id="A0A4V6A543"/>
<feature type="coiled-coil region" evidence="1">
    <location>
        <begin position="251"/>
        <end position="295"/>
    </location>
</feature>
<evidence type="ECO:0000256" key="2">
    <source>
        <dbReference type="SAM" id="MobiDB-lite"/>
    </source>
</evidence>
<evidence type="ECO:0000256" key="1">
    <source>
        <dbReference type="SAM" id="Coils"/>
    </source>
</evidence>
<reference evidence="4 5" key="1">
    <citation type="journal article" date="2015" name="Genome Biol.">
        <title>Comparative genomics of Steinernema reveals deeply conserved gene regulatory networks.</title>
        <authorList>
            <person name="Dillman A.R."/>
            <person name="Macchietto M."/>
            <person name="Porter C.F."/>
            <person name="Rogers A."/>
            <person name="Williams B."/>
            <person name="Antoshechkin I."/>
            <person name="Lee M.M."/>
            <person name="Goodwin Z."/>
            <person name="Lu X."/>
            <person name="Lewis E.E."/>
            <person name="Goodrich-Blair H."/>
            <person name="Stock S.P."/>
            <person name="Adams B.J."/>
            <person name="Sternberg P.W."/>
            <person name="Mortazavi A."/>
        </authorList>
    </citation>
    <scope>NUCLEOTIDE SEQUENCE [LARGE SCALE GENOMIC DNA]</scope>
    <source>
        <strain evidence="4 5">ALL</strain>
    </source>
</reference>
<feature type="region of interest" description="Disordered" evidence="2">
    <location>
        <begin position="427"/>
        <end position="449"/>
    </location>
</feature>
<evidence type="ECO:0000313" key="4">
    <source>
        <dbReference type="EMBL" id="TKR89405.1"/>
    </source>
</evidence>
<gene>
    <name evidence="4" type="ORF">L596_013512</name>
</gene>
<feature type="compositionally biased region" description="Basic and acidic residues" evidence="2">
    <location>
        <begin position="496"/>
        <end position="508"/>
    </location>
</feature>
<name>A0A4V6A543_STECR</name>
<feature type="coiled-coil region" evidence="1">
    <location>
        <begin position="328"/>
        <end position="355"/>
    </location>
</feature>
<organism evidence="4 5">
    <name type="scientific">Steinernema carpocapsae</name>
    <name type="common">Entomopathogenic nematode</name>
    <dbReference type="NCBI Taxonomy" id="34508"/>
    <lineage>
        <taxon>Eukaryota</taxon>
        <taxon>Metazoa</taxon>
        <taxon>Ecdysozoa</taxon>
        <taxon>Nematoda</taxon>
        <taxon>Chromadorea</taxon>
        <taxon>Rhabditida</taxon>
        <taxon>Tylenchina</taxon>
        <taxon>Panagrolaimomorpha</taxon>
        <taxon>Strongyloidoidea</taxon>
        <taxon>Steinernematidae</taxon>
        <taxon>Steinernema</taxon>
    </lineage>
</organism>
<feature type="compositionally biased region" description="Basic and acidic residues" evidence="2">
    <location>
        <begin position="427"/>
        <end position="440"/>
    </location>
</feature>
<dbReference type="STRING" id="34508.A0A4V6A543"/>
<comment type="caution">
    <text evidence="4">The sequence shown here is derived from an EMBL/GenBank/DDBJ whole genome shotgun (WGS) entry which is preliminary data.</text>
</comment>
<protein>
    <submittedName>
        <fullName evidence="4">Uncharacterized protein</fullName>
    </submittedName>
</protein>
<evidence type="ECO:0000313" key="5">
    <source>
        <dbReference type="Proteomes" id="UP000298663"/>
    </source>
</evidence>